<accession>A0A6A5DKA8</accession>
<evidence type="ECO:0000256" key="1">
    <source>
        <dbReference type="ARBA" id="ARBA00006217"/>
    </source>
</evidence>
<evidence type="ECO:0000256" key="8">
    <source>
        <dbReference type="PIRSR" id="PIRSR601765-1"/>
    </source>
</evidence>
<evidence type="ECO:0000256" key="6">
    <source>
        <dbReference type="ARBA" id="ARBA00022776"/>
    </source>
</evidence>
<dbReference type="Proteomes" id="UP000471633">
    <property type="component" value="Unassembled WGS sequence"/>
</dbReference>
<feature type="compositionally biased region" description="Polar residues" evidence="9">
    <location>
        <begin position="43"/>
        <end position="74"/>
    </location>
</feature>
<dbReference type="InterPro" id="IPR011047">
    <property type="entry name" value="Quinoprotein_ADH-like_sf"/>
</dbReference>
<keyword evidence="4" id="KW-0132">Cell division</keyword>
<dbReference type="PANTHER" id="PTHR19918">
    <property type="entry name" value="CELL DIVISION CYCLE 20 CDC20 FIZZY -RELATED"/>
    <property type="match status" value="1"/>
</dbReference>
<dbReference type="GO" id="GO:0008270">
    <property type="term" value="F:zinc ion binding"/>
    <property type="evidence" value="ECO:0007669"/>
    <property type="project" value="InterPro"/>
</dbReference>
<evidence type="ECO:0000256" key="7">
    <source>
        <dbReference type="ARBA" id="ARBA00023306"/>
    </source>
</evidence>
<feature type="region of interest" description="Disordered" evidence="9">
    <location>
        <begin position="1"/>
        <end position="74"/>
    </location>
</feature>
<feature type="binding site" evidence="8">
    <location>
        <position position="709"/>
    </location>
    <ligand>
        <name>Zn(2+)</name>
        <dbReference type="ChEBI" id="CHEBI:29105"/>
    </ligand>
</feature>
<keyword evidence="12" id="KW-1185">Reference proteome</keyword>
<reference evidence="11" key="4">
    <citation type="journal article" date="2022" name="PLoS Pathog.">
        <title>Chromosome-level genome of Schistosoma haematobium underpins genome-wide explorations of molecular variation.</title>
        <authorList>
            <person name="Stroehlein A.J."/>
            <person name="Korhonen P.K."/>
            <person name="Lee V.V."/>
            <person name="Ralph S.A."/>
            <person name="Mentink-Kane M."/>
            <person name="You H."/>
            <person name="McManus D.P."/>
            <person name="Tchuente L.T."/>
            <person name="Stothard J.R."/>
            <person name="Kaur P."/>
            <person name="Dudchenko O."/>
            <person name="Aiden E.L."/>
            <person name="Yang B."/>
            <person name="Yang H."/>
            <person name="Emery A.M."/>
            <person name="Webster B.L."/>
            <person name="Brindley P.J."/>
            <person name="Rollinson D."/>
            <person name="Chang B.C.H."/>
            <person name="Gasser R.B."/>
            <person name="Young N.D."/>
        </authorList>
    </citation>
    <scope>NUCLEOTIDE SEQUENCE</scope>
</reference>
<dbReference type="GO" id="GO:0010997">
    <property type="term" value="F:anaphase-promoting complex binding"/>
    <property type="evidence" value="ECO:0007669"/>
    <property type="project" value="InterPro"/>
</dbReference>
<dbReference type="InterPro" id="IPR015943">
    <property type="entry name" value="WD40/YVTN_repeat-like_dom_sf"/>
</dbReference>
<dbReference type="Pfam" id="PF24807">
    <property type="entry name" value="WD40_CDC20-Fz"/>
    <property type="match status" value="1"/>
</dbReference>
<dbReference type="GO" id="GO:0005680">
    <property type="term" value="C:anaphase-promoting complex"/>
    <property type="evidence" value="ECO:0007669"/>
    <property type="project" value="TreeGrafter"/>
</dbReference>
<keyword evidence="3" id="KW-0853">WD repeat</keyword>
<comment type="cofactor">
    <cofactor evidence="8">
        <name>Zn(2+)</name>
        <dbReference type="ChEBI" id="CHEBI:29105"/>
    </cofactor>
    <text evidence="8">Binds 1 zinc ion per subunit.</text>
</comment>
<comment type="similarity">
    <text evidence="2">Belongs to the WD repeat CDC20/Fizzy family.</text>
</comment>
<dbReference type="AlphaFoldDB" id="A0A6A5DKA8"/>
<reference evidence="11" key="2">
    <citation type="journal article" date="2019" name="Gigascience">
        <title>High-quality Schistosoma haematobium genome achieved by single-molecule and long-range sequencing.</title>
        <authorList>
            <person name="Stroehlein A.J."/>
            <person name="Korhonen P.K."/>
            <person name="Chong T.M."/>
            <person name="Lim Y.L."/>
            <person name="Chan K.G."/>
            <person name="Webster B."/>
            <person name="Rollinson D."/>
            <person name="Brindley P.J."/>
            <person name="Gasser R.B."/>
            <person name="Young N.D."/>
        </authorList>
    </citation>
    <scope>NUCLEOTIDE SEQUENCE</scope>
</reference>
<keyword evidence="8" id="KW-0862">Zinc</keyword>
<feature type="domain" description="CDC20/Fizzy WD40" evidence="10">
    <location>
        <begin position="178"/>
        <end position="473"/>
    </location>
</feature>
<evidence type="ECO:0000256" key="2">
    <source>
        <dbReference type="ARBA" id="ARBA00006445"/>
    </source>
</evidence>
<evidence type="ECO:0000313" key="11">
    <source>
        <dbReference type="EMBL" id="KAH9593838.1"/>
    </source>
</evidence>
<evidence type="ECO:0000256" key="5">
    <source>
        <dbReference type="ARBA" id="ARBA00022737"/>
    </source>
</evidence>
<dbReference type="RefSeq" id="XP_012795045.2">
    <property type="nucleotide sequence ID" value="XM_012939591.3"/>
</dbReference>
<organism evidence="11 12">
    <name type="scientific">Schistosoma haematobium</name>
    <name type="common">Blood fluke</name>
    <dbReference type="NCBI Taxonomy" id="6185"/>
    <lineage>
        <taxon>Eukaryota</taxon>
        <taxon>Metazoa</taxon>
        <taxon>Spiralia</taxon>
        <taxon>Lophotrochozoa</taxon>
        <taxon>Platyhelminthes</taxon>
        <taxon>Trematoda</taxon>
        <taxon>Digenea</taxon>
        <taxon>Strigeidida</taxon>
        <taxon>Schistosomatoidea</taxon>
        <taxon>Schistosomatidae</taxon>
        <taxon>Schistosoma</taxon>
    </lineage>
</organism>
<reference evidence="11" key="1">
    <citation type="journal article" date="2012" name="Nat. Genet.">
        <title>Whole-genome sequence of Schistosoma haematobium.</title>
        <authorList>
            <person name="Young N.D."/>
            <person name="Jex A.R."/>
            <person name="Li B."/>
            <person name="Liu S."/>
            <person name="Yang L."/>
            <person name="Xiong Z."/>
            <person name="Li Y."/>
            <person name="Cantacessi C."/>
            <person name="Hall R.S."/>
            <person name="Xu X."/>
            <person name="Chen F."/>
            <person name="Wu X."/>
            <person name="Zerlotini A."/>
            <person name="Oliveira G."/>
            <person name="Hofmann A."/>
            <person name="Zhang G."/>
            <person name="Fang X."/>
            <person name="Kang Y."/>
            <person name="Campbell B.E."/>
            <person name="Loukas A."/>
            <person name="Ranganathan S."/>
            <person name="Rollinson D."/>
            <person name="Rinaldi G."/>
            <person name="Brindley P.J."/>
            <person name="Yang H."/>
            <person name="Wang J."/>
            <person name="Wang J."/>
            <person name="Gasser R.B."/>
        </authorList>
    </citation>
    <scope>NUCLEOTIDE SEQUENCE</scope>
</reference>
<dbReference type="InterPro" id="IPR056150">
    <property type="entry name" value="WD40_CDC20-Fz"/>
</dbReference>
<sequence>MVLSGFSRTFSDISSGDGSLSRSLQDNNQNPTMNRAFGISRGKPNSKTPTRTPSHSGLVSDDSSNSFKRTPNSSIKKIPTVHECDGDRFIPNRSSTNMCRARHVIRKCNEDPSNEEAVDYQQAVADSLNTNDCPGSRILRYNAAVRDSGNVHCTTNSSVSAVKGLYRRTIPQMPEKVLDAPDIIDDFYLNILDWSMDNILAVALNQEVYLWNSSSGDITCLMSCGFDDEYVSSLEWSPDSHNIIAIGLSAGRVQLWDASSQSLVRTMRLGGVSSAGRVPAVTWREYLVSSASKSGHIRHHDTRVAHHEVGVGDFHTQEVCGLSWSPDKRFLASGANDNFVCIWPFNDISKPEHVLRDHQAAVKALSWCPWKPNLLCTGGGTSDHTLRFWNATTGACVKSVDVVAQVSGIIWNTEYREILTSHGDPLKQLAIWKYPEITKITHLEHQGRVLCIASSPNEEMVVSCASDETLRIWHCFQVDQNKKRIHEKSQRPSVYARGIRLIISPYQLVTNLDNDPQNPISKWLATESAQDRNDSLALPILTFTFSSDPPCSSMLLPRSHLSGNLRMCHSLQSVGTGSSSQIFLHGTWIVFAATFIPDFSVSSGIMSGSSALPLLICLIAMMISSVVDGVTSIGRSILAAVISCVDSRVLTSKLLCSNVGELFIERNPGNFICCENSSLEHFNKNCVTPGFLELTLIRCRINDIIICGHSDCRAMNLLNNLGKCKYERSHPYLAHHEHQPIDVQTENNKITSSPLEKWIWENGCKTLQNFNTKSGILSFKSSSIHSKCPTLELDLNSAKHLTEVDLLSQANVLQQMIHVYSYEMLTNQLAQNLLRIHGIWFELYSGRVLIYSRLNKAFLPITEETITSLLHEL</sequence>
<keyword evidence="5" id="KW-0677">Repeat</keyword>
<dbReference type="PANTHER" id="PTHR19918:SF8">
    <property type="entry name" value="FI02843P"/>
    <property type="match status" value="1"/>
</dbReference>
<protein>
    <submittedName>
        <fullName evidence="11">Beta carbonic anhydrase 1, variant 4</fullName>
    </submittedName>
</protein>
<keyword evidence="8" id="KW-0479">Metal-binding</keyword>
<feature type="compositionally biased region" description="Polar residues" evidence="9">
    <location>
        <begin position="1"/>
        <end position="33"/>
    </location>
</feature>
<name>A0A6A5DKA8_SCHHA</name>
<dbReference type="GO" id="GO:1905786">
    <property type="term" value="P:positive regulation of anaphase-promoting complex-dependent catabolic process"/>
    <property type="evidence" value="ECO:0007669"/>
    <property type="project" value="TreeGrafter"/>
</dbReference>
<dbReference type="InterPro" id="IPR033010">
    <property type="entry name" value="Cdc20/Fizzy"/>
</dbReference>
<dbReference type="CTD" id="24591123"/>
<keyword evidence="6" id="KW-0498">Mitosis</keyword>
<dbReference type="GO" id="GO:0051301">
    <property type="term" value="P:cell division"/>
    <property type="evidence" value="ECO:0007669"/>
    <property type="project" value="UniProtKB-KW"/>
</dbReference>
<dbReference type="KEGG" id="shx:MS3_00002039"/>
<evidence type="ECO:0000256" key="9">
    <source>
        <dbReference type="SAM" id="MobiDB-lite"/>
    </source>
</evidence>
<proteinExistence type="inferred from homology"/>
<dbReference type="InterPro" id="IPR001680">
    <property type="entry name" value="WD40_rpt"/>
</dbReference>
<gene>
    <name evidence="11" type="primary">BCA1</name>
    <name evidence="11" type="ORF">MS3_00002039</name>
</gene>
<feature type="binding site" evidence="8">
    <location>
        <position position="644"/>
    </location>
    <ligand>
        <name>Zn(2+)</name>
        <dbReference type="ChEBI" id="CHEBI:29105"/>
    </ligand>
</feature>
<dbReference type="SUPFAM" id="SSF53056">
    <property type="entry name" value="beta-carbonic anhydrase, cab"/>
    <property type="match status" value="1"/>
</dbReference>
<keyword evidence="7" id="KW-0131">Cell cycle</keyword>
<dbReference type="GeneID" id="24591123"/>
<feature type="binding site" evidence="8">
    <location>
        <position position="646"/>
    </location>
    <ligand>
        <name>Zn(2+)</name>
        <dbReference type="ChEBI" id="CHEBI:29105"/>
    </ligand>
</feature>
<dbReference type="Gene3D" id="3.40.1050.10">
    <property type="entry name" value="Carbonic anhydrase"/>
    <property type="match status" value="1"/>
</dbReference>
<dbReference type="SMART" id="SM00947">
    <property type="entry name" value="Pro_CA"/>
    <property type="match status" value="1"/>
</dbReference>
<dbReference type="GO" id="GO:0031145">
    <property type="term" value="P:anaphase-promoting complex-dependent catabolic process"/>
    <property type="evidence" value="ECO:0007669"/>
    <property type="project" value="TreeGrafter"/>
</dbReference>
<comment type="caution">
    <text evidence="11">The sequence shown here is derived from an EMBL/GenBank/DDBJ whole genome shotgun (WGS) entry which is preliminary data.</text>
</comment>
<dbReference type="PROSITE" id="PS50294">
    <property type="entry name" value="WD_REPEATS_REGION"/>
    <property type="match status" value="2"/>
</dbReference>
<evidence type="ECO:0000256" key="4">
    <source>
        <dbReference type="ARBA" id="ARBA00022618"/>
    </source>
</evidence>
<evidence type="ECO:0000313" key="12">
    <source>
        <dbReference type="Proteomes" id="UP000471633"/>
    </source>
</evidence>
<dbReference type="Gene3D" id="2.130.10.10">
    <property type="entry name" value="YVTN repeat-like/Quinoprotein amine dehydrogenase"/>
    <property type="match status" value="1"/>
</dbReference>
<dbReference type="SUPFAM" id="SSF50998">
    <property type="entry name" value="Quinoprotein alcohol dehydrogenase-like"/>
    <property type="match status" value="1"/>
</dbReference>
<evidence type="ECO:0000259" key="10">
    <source>
        <dbReference type="Pfam" id="PF24807"/>
    </source>
</evidence>
<comment type="similarity">
    <text evidence="1">Belongs to the beta-class carbonic anhydrase family.</text>
</comment>
<dbReference type="GO" id="GO:1990757">
    <property type="term" value="F:ubiquitin ligase activator activity"/>
    <property type="evidence" value="ECO:0007669"/>
    <property type="project" value="TreeGrafter"/>
</dbReference>
<dbReference type="PROSITE" id="PS50082">
    <property type="entry name" value="WD_REPEATS_2"/>
    <property type="match status" value="2"/>
</dbReference>
<dbReference type="InterPro" id="IPR001765">
    <property type="entry name" value="Carbonic_anhydrase"/>
</dbReference>
<dbReference type="GO" id="GO:0004089">
    <property type="term" value="F:carbonate dehydratase activity"/>
    <property type="evidence" value="ECO:0007669"/>
    <property type="project" value="InterPro"/>
</dbReference>
<dbReference type="SMART" id="SM00320">
    <property type="entry name" value="WD40"/>
    <property type="match status" value="6"/>
</dbReference>
<feature type="binding site" evidence="8">
    <location>
        <position position="712"/>
    </location>
    <ligand>
        <name>Zn(2+)</name>
        <dbReference type="ChEBI" id="CHEBI:29105"/>
    </ligand>
</feature>
<dbReference type="Pfam" id="PF00484">
    <property type="entry name" value="Pro_CA"/>
    <property type="match status" value="1"/>
</dbReference>
<dbReference type="InterPro" id="IPR036874">
    <property type="entry name" value="Carbonic_anhydrase_sf"/>
</dbReference>
<evidence type="ECO:0000256" key="3">
    <source>
        <dbReference type="ARBA" id="ARBA00022574"/>
    </source>
</evidence>
<dbReference type="EMBL" id="AMPZ03000001">
    <property type="protein sequence ID" value="KAH9593838.1"/>
    <property type="molecule type" value="Genomic_DNA"/>
</dbReference>
<reference evidence="11" key="3">
    <citation type="submission" date="2021-06" db="EMBL/GenBank/DDBJ databases">
        <title>Chromosome-level genome assembly for S. haematobium.</title>
        <authorList>
            <person name="Stroehlein A.J."/>
        </authorList>
    </citation>
    <scope>NUCLEOTIDE SEQUENCE</scope>
</reference>